<keyword evidence="9 12" id="KW-0472">Membrane</keyword>
<evidence type="ECO:0000256" key="1">
    <source>
        <dbReference type="ARBA" id="ARBA00004141"/>
    </source>
</evidence>
<keyword evidence="4" id="KW-0716">Sensory transduction</keyword>
<feature type="transmembrane region" description="Helical" evidence="12">
    <location>
        <begin position="35"/>
        <end position="56"/>
    </location>
</feature>
<comment type="similarity">
    <text evidence="2">Belongs to the archaeal/bacterial/fungal opsin family.</text>
</comment>
<evidence type="ECO:0008006" key="15">
    <source>
        <dbReference type="Google" id="ProtNLM"/>
    </source>
</evidence>
<dbReference type="Proteomes" id="UP001590950">
    <property type="component" value="Unassembled WGS sequence"/>
</dbReference>
<proteinExistence type="inferred from homology"/>
<feature type="transmembrane region" description="Helical" evidence="12">
    <location>
        <begin position="63"/>
        <end position="82"/>
    </location>
</feature>
<organism evidence="13 14">
    <name type="scientific">Stereocaulon virgatum</name>
    <dbReference type="NCBI Taxonomy" id="373712"/>
    <lineage>
        <taxon>Eukaryota</taxon>
        <taxon>Fungi</taxon>
        <taxon>Dikarya</taxon>
        <taxon>Ascomycota</taxon>
        <taxon>Pezizomycotina</taxon>
        <taxon>Lecanoromycetes</taxon>
        <taxon>OSLEUM clade</taxon>
        <taxon>Lecanoromycetidae</taxon>
        <taxon>Lecanorales</taxon>
        <taxon>Lecanorineae</taxon>
        <taxon>Stereocaulaceae</taxon>
        <taxon>Stereocaulon</taxon>
    </lineage>
</organism>
<evidence type="ECO:0000256" key="6">
    <source>
        <dbReference type="ARBA" id="ARBA00022925"/>
    </source>
</evidence>
<feature type="transmembrane region" description="Helical" evidence="12">
    <location>
        <begin position="166"/>
        <end position="187"/>
    </location>
</feature>
<evidence type="ECO:0000256" key="5">
    <source>
        <dbReference type="ARBA" id="ARBA00022692"/>
    </source>
</evidence>
<dbReference type="SMART" id="SM01021">
    <property type="entry name" value="Bac_rhodopsin"/>
    <property type="match status" value="1"/>
</dbReference>
<evidence type="ECO:0000313" key="13">
    <source>
        <dbReference type="EMBL" id="KAL2043018.1"/>
    </source>
</evidence>
<dbReference type="InterPro" id="IPR043476">
    <property type="entry name" value="Yro2-like_7TM"/>
</dbReference>
<dbReference type="PANTHER" id="PTHR28286">
    <property type="match status" value="1"/>
</dbReference>
<dbReference type="CDD" id="cd15239">
    <property type="entry name" value="7tm_YRO2_fungal-like"/>
    <property type="match status" value="1"/>
</dbReference>
<accession>A0ABR4AB81</accession>
<dbReference type="InterPro" id="IPR001425">
    <property type="entry name" value="Arc/bac/fun_rhodopsins"/>
</dbReference>
<dbReference type="SUPFAM" id="SSF81321">
    <property type="entry name" value="Family A G protein-coupled receptor-like"/>
    <property type="match status" value="1"/>
</dbReference>
<evidence type="ECO:0000256" key="9">
    <source>
        <dbReference type="ARBA" id="ARBA00023136"/>
    </source>
</evidence>
<keyword evidence="6" id="KW-0681">Retinal protein</keyword>
<evidence type="ECO:0000256" key="7">
    <source>
        <dbReference type="ARBA" id="ARBA00022989"/>
    </source>
</evidence>
<keyword evidence="8" id="KW-0157">Chromophore</keyword>
<protein>
    <recommendedName>
        <fullName evidence="15">Family A G protein-coupled receptor-like protein</fullName>
    </recommendedName>
</protein>
<evidence type="ECO:0000256" key="12">
    <source>
        <dbReference type="SAM" id="Phobius"/>
    </source>
</evidence>
<dbReference type="Gene3D" id="1.20.1070.10">
    <property type="entry name" value="Rhodopsin 7-helix transmembrane proteins"/>
    <property type="match status" value="1"/>
</dbReference>
<keyword evidence="5 12" id="KW-0812">Transmembrane</keyword>
<feature type="transmembrane region" description="Helical" evidence="12">
    <location>
        <begin position="140"/>
        <end position="160"/>
    </location>
</feature>
<dbReference type="Pfam" id="PF01036">
    <property type="entry name" value="Bac_rhodopsin"/>
    <property type="match status" value="1"/>
</dbReference>
<evidence type="ECO:0000256" key="11">
    <source>
        <dbReference type="SAM" id="MobiDB-lite"/>
    </source>
</evidence>
<feature type="compositionally biased region" description="Low complexity" evidence="11">
    <location>
        <begin position="299"/>
        <end position="313"/>
    </location>
</feature>
<feature type="transmembrane region" description="Helical" evidence="12">
    <location>
        <begin position="115"/>
        <end position="133"/>
    </location>
</feature>
<keyword evidence="10" id="KW-0675">Receptor</keyword>
<evidence type="ECO:0000256" key="2">
    <source>
        <dbReference type="ARBA" id="ARBA00008130"/>
    </source>
</evidence>
<evidence type="ECO:0000313" key="14">
    <source>
        <dbReference type="Proteomes" id="UP001590950"/>
    </source>
</evidence>
<evidence type="ECO:0000256" key="8">
    <source>
        <dbReference type="ARBA" id="ARBA00022991"/>
    </source>
</evidence>
<name>A0ABR4AB81_9LECA</name>
<dbReference type="PROSITE" id="PS00327">
    <property type="entry name" value="BACTERIAL_OPSIN_RET"/>
    <property type="match status" value="1"/>
</dbReference>
<keyword evidence="3" id="KW-0600">Photoreceptor protein</keyword>
<feature type="region of interest" description="Disordered" evidence="11">
    <location>
        <begin position="280"/>
        <end position="313"/>
    </location>
</feature>
<comment type="subcellular location">
    <subcellularLocation>
        <location evidence="1">Membrane</location>
        <topology evidence="1">Multi-pass membrane protein</topology>
    </subcellularLocation>
</comment>
<evidence type="ECO:0000256" key="3">
    <source>
        <dbReference type="ARBA" id="ARBA00022543"/>
    </source>
</evidence>
<keyword evidence="7 12" id="KW-1133">Transmembrane helix</keyword>
<dbReference type="InterPro" id="IPR018229">
    <property type="entry name" value="Rhodopsin_retinal_BS"/>
</dbReference>
<comment type="caution">
    <text evidence="13">The sequence shown here is derived from an EMBL/GenBank/DDBJ whole genome shotgun (WGS) entry which is preliminary data.</text>
</comment>
<feature type="transmembrane region" description="Helical" evidence="12">
    <location>
        <begin position="199"/>
        <end position="216"/>
    </location>
</feature>
<dbReference type="PANTHER" id="PTHR28286:SF1">
    <property type="entry name" value="30 KDA HEAT SHOCK PROTEIN-RELATED"/>
    <property type="match status" value="1"/>
</dbReference>
<gene>
    <name evidence="13" type="ORF">N7G274_004077</name>
</gene>
<evidence type="ECO:0000256" key="4">
    <source>
        <dbReference type="ARBA" id="ARBA00022606"/>
    </source>
</evidence>
<feature type="transmembrane region" description="Helical" evidence="12">
    <location>
        <begin position="236"/>
        <end position="255"/>
    </location>
</feature>
<sequence length="313" mass="34666">MDLTKRENNAIQANGNHFVNGARSDIAITPHGSDWYFTVCAVMIVSSFAFAGLSFTKPRSHRIFHYITAAITMVAAIAYFTMGADLGETGIQPEFIRPNNHLVAGNLREIFYVRYIDWVITTPLLLLDLLLTAGMPWPTILYTLLIDEIMIITGLVGSLVTSSYKWGYYVFGCIAFFWVAYTVTWTARKHAMAVGPDVHKTYLICGVWTIFLWFLYPIAWGLCEGGNVISPDSEAVFYGVLDIMAKPVFGALLIWGHRGIEPARLGLHIRDYDDPMPGGLERKTEKDLAGNGHHHHGVTDGNTATTTGASTTV</sequence>
<dbReference type="PROSITE" id="PS00950">
    <property type="entry name" value="BACTERIAL_OPSIN_1"/>
    <property type="match status" value="1"/>
</dbReference>
<dbReference type="PRINTS" id="PR00251">
    <property type="entry name" value="BACTRLOPSIN"/>
</dbReference>
<reference evidence="13 14" key="1">
    <citation type="submission" date="2024-09" db="EMBL/GenBank/DDBJ databases">
        <title>Rethinking Asexuality: The Enigmatic Case of Functional Sexual Genes in Lepraria (Stereocaulaceae).</title>
        <authorList>
            <person name="Doellman M."/>
            <person name="Sun Y."/>
            <person name="Barcenas-Pena A."/>
            <person name="Lumbsch H.T."/>
            <person name="Grewe F."/>
        </authorList>
    </citation>
    <scope>NUCLEOTIDE SEQUENCE [LARGE SCALE GENOMIC DNA]</scope>
    <source>
        <strain evidence="13 14">Mercado 3170</strain>
    </source>
</reference>
<dbReference type="EMBL" id="JBEFKJ010000012">
    <property type="protein sequence ID" value="KAL2043018.1"/>
    <property type="molecule type" value="Genomic_DNA"/>
</dbReference>
<evidence type="ECO:0000256" key="10">
    <source>
        <dbReference type="ARBA" id="ARBA00023170"/>
    </source>
</evidence>
<keyword evidence="14" id="KW-1185">Reference proteome</keyword>